<dbReference type="GO" id="GO:0022857">
    <property type="term" value="F:transmembrane transporter activity"/>
    <property type="evidence" value="ECO:0007669"/>
    <property type="project" value="InterPro"/>
</dbReference>
<accession>A0A4R8LNQ3</accession>
<evidence type="ECO:0000259" key="7">
    <source>
        <dbReference type="Pfam" id="PF25944"/>
    </source>
</evidence>
<dbReference type="Proteomes" id="UP000295509">
    <property type="component" value="Unassembled WGS sequence"/>
</dbReference>
<dbReference type="PROSITE" id="PS51257">
    <property type="entry name" value="PROKAR_LIPOPROTEIN"/>
    <property type="match status" value="1"/>
</dbReference>
<reference evidence="9 10" key="1">
    <citation type="submission" date="2019-03" db="EMBL/GenBank/DDBJ databases">
        <title>Genomic Encyclopedia of Type Strains, Phase III (KMG-III): the genomes of soil and plant-associated and newly described type strains.</title>
        <authorList>
            <person name="Whitman W."/>
        </authorList>
    </citation>
    <scope>NUCLEOTIDE SEQUENCE [LARGE SCALE GENOMIC DNA]</scope>
    <source>
        <strain evidence="9 10">LMG 29544</strain>
    </source>
</reference>
<name>A0A4R8LNQ3_9BURK</name>
<dbReference type="GO" id="GO:0030313">
    <property type="term" value="C:cell envelope"/>
    <property type="evidence" value="ECO:0007669"/>
    <property type="project" value="UniProtKB-SubCell"/>
</dbReference>
<dbReference type="GO" id="GO:0046677">
    <property type="term" value="P:response to antibiotic"/>
    <property type="evidence" value="ECO:0007669"/>
    <property type="project" value="TreeGrafter"/>
</dbReference>
<organism evidence="9 10">
    <name type="scientific">Paraburkholderia rhizosphaerae</name>
    <dbReference type="NCBI Taxonomy" id="480658"/>
    <lineage>
        <taxon>Bacteria</taxon>
        <taxon>Pseudomonadati</taxon>
        <taxon>Pseudomonadota</taxon>
        <taxon>Betaproteobacteria</taxon>
        <taxon>Burkholderiales</taxon>
        <taxon>Burkholderiaceae</taxon>
        <taxon>Paraburkholderia</taxon>
    </lineage>
</organism>
<evidence type="ECO:0000313" key="10">
    <source>
        <dbReference type="Proteomes" id="UP000295509"/>
    </source>
</evidence>
<dbReference type="Gene3D" id="2.40.30.170">
    <property type="match status" value="1"/>
</dbReference>
<dbReference type="AlphaFoldDB" id="A0A4R8LNQ3"/>
<dbReference type="OrthoDB" id="9783047at2"/>
<dbReference type="RefSeq" id="WP_134193489.1">
    <property type="nucleotide sequence ID" value="NZ_JBHLUW010000001.1"/>
</dbReference>
<protein>
    <submittedName>
        <fullName evidence="9">Membrane fusion protein (Multidrug efflux system)</fullName>
    </submittedName>
</protein>
<dbReference type="Gene3D" id="2.40.420.20">
    <property type="match status" value="1"/>
</dbReference>
<dbReference type="PANTHER" id="PTHR30158">
    <property type="entry name" value="ACRA/E-RELATED COMPONENT OF DRUG EFFLUX TRANSPORTER"/>
    <property type="match status" value="1"/>
</dbReference>
<evidence type="ECO:0000259" key="6">
    <source>
        <dbReference type="Pfam" id="PF25917"/>
    </source>
</evidence>
<evidence type="ECO:0000259" key="5">
    <source>
        <dbReference type="Pfam" id="PF25876"/>
    </source>
</evidence>
<dbReference type="EMBL" id="SORE01000014">
    <property type="protein sequence ID" value="TDY45449.1"/>
    <property type="molecule type" value="Genomic_DNA"/>
</dbReference>
<keyword evidence="10" id="KW-1185">Reference proteome</keyword>
<dbReference type="Gene3D" id="1.10.287.470">
    <property type="entry name" value="Helix hairpin bin"/>
    <property type="match status" value="1"/>
</dbReference>
<feature type="domain" description="Multidrug resistance protein MdtA-like C-terminal permuted SH3" evidence="8">
    <location>
        <begin position="305"/>
        <end position="365"/>
    </location>
</feature>
<dbReference type="Pfam" id="PF25944">
    <property type="entry name" value="Beta-barrel_RND"/>
    <property type="match status" value="1"/>
</dbReference>
<feature type="domain" description="Multidrug resistance protein MdtA-like alpha-helical hairpin" evidence="5">
    <location>
        <begin position="99"/>
        <end position="168"/>
    </location>
</feature>
<dbReference type="InterPro" id="IPR006143">
    <property type="entry name" value="RND_pump_MFP"/>
</dbReference>
<comment type="subcellular location">
    <subcellularLocation>
        <location evidence="1">Cell envelope</location>
    </subcellularLocation>
</comment>
<sequence length="425" mass="44551">MKSFPLRGPLLCLILVGLAACSKHKPAAPPPPRVSVVTVQKQDVPLTRDLVGRLSPYFSANVTARVSGLLLKRAYKEGSQVREGQLLFQIDPTFYKAQLDNNLALLAQDQATYVNNHITAVRNRKLLPVGSVSQQTVDNSDALERSSAAKVKADQALVESSRINLDYTRVTSPISGIASQQLVTAGAVVGSSNSDTGAAGTLLTTVQQIDPSYVNFTISAADLVTLRQAAAAGSVALSKQGKTTVEITLPDGSRYDQAGTLDFTDVTVNATTGSVNLRALVPNAQHMLLPGMYVNVTINLGQQNNVFLVPQQALLRDTVGSYMYVAGADNKIVRKDIEAAYEYRNSWIVTSGLAEGDRVLVDHLQSVHEAQPVEPVAWQPPAPVPASGPAAAAAPAPAPAAPAAATSGAAAASAPETASAASRSQ</sequence>
<dbReference type="NCBIfam" id="TIGR01730">
    <property type="entry name" value="RND_mfp"/>
    <property type="match status" value="1"/>
</dbReference>
<evidence type="ECO:0000256" key="4">
    <source>
        <dbReference type="SAM" id="SignalP"/>
    </source>
</evidence>
<dbReference type="Gene3D" id="2.40.50.100">
    <property type="match status" value="1"/>
</dbReference>
<dbReference type="SUPFAM" id="SSF111369">
    <property type="entry name" value="HlyD-like secretion proteins"/>
    <property type="match status" value="1"/>
</dbReference>
<feature type="chain" id="PRO_5020627197" evidence="4">
    <location>
        <begin position="28"/>
        <end position="425"/>
    </location>
</feature>
<feature type="region of interest" description="Disordered" evidence="3">
    <location>
        <begin position="377"/>
        <end position="425"/>
    </location>
</feature>
<feature type="domain" description="Multidrug resistance protein MdtA-like beta-barrel" evidence="7">
    <location>
        <begin position="211"/>
        <end position="301"/>
    </location>
</feature>
<dbReference type="GO" id="GO:0005886">
    <property type="term" value="C:plasma membrane"/>
    <property type="evidence" value="ECO:0007669"/>
    <property type="project" value="TreeGrafter"/>
</dbReference>
<dbReference type="InterPro" id="IPR058626">
    <property type="entry name" value="MdtA-like_b-barrel"/>
</dbReference>
<dbReference type="InterPro" id="IPR058627">
    <property type="entry name" value="MdtA-like_C"/>
</dbReference>
<evidence type="ECO:0000259" key="8">
    <source>
        <dbReference type="Pfam" id="PF25967"/>
    </source>
</evidence>
<feature type="compositionally biased region" description="Low complexity" evidence="3">
    <location>
        <begin position="387"/>
        <end position="425"/>
    </location>
</feature>
<keyword evidence="4" id="KW-0732">Signal</keyword>
<evidence type="ECO:0000313" key="9">
    <source>
        <dbReference type="EMBL" id="TDY45449.1"/>
    </source>
</evidence>
<proteinExistence type="inferred from homology"/>
<dbReference type="PANTHER" id="PTHR30158:SF3">
    <property type="entry name" value="MULTIDRUG EFFLUX PUMP SUBUNIT ACRA-RELATED"/>
    <property type="match status" value="1"/>
</dbReference>
<comment type="caution">
    <text evidence="9">The sequence shown here is derived from an EMBL/GenBank/DDBJ whole genome shotgun (WGS) entry which is preliminary data.</text>
</comment>
<dbReference type="InterPro" id="IPR058624">
    <property type="entry name" value="MdtA-like_HH"/>
</dbReference>
<dbReference type="Pfam" id="PF25876">
    <property type="entry name" value="HH_MFP_RND"/>
    <property type="match status" value="1"/>
</dbReference>
<evidence type="ECO:0000256" key="2">
    <source>
        <dbReference type="ARBA" id="ARBA00009477"/>
    </source>
</evidence>
<dbReference type="InterPro" id="IPR058625">
    <property type="entry name" value="MdtA-like_BSH"/>
</dbReference>
<dbReference type="Pfam" id="PF25967">
    <property type="entry name" value="RND-MFP_C"/>
    <property type="match status" value="1"/>
</dbReference>
<comment type="similarity">
    <text evidence="2">Belongs to the membrane fusion protein (MFP) (TC 8.A.1) family.</text>
</comment>
<dbReference type="Pfam" id="PF25917">
    <property type="entry name" value="BSH_RND"/>
    <property type="match status" value="1"/>
</dbReference>
<evidence type="ECO:0000256" key="1">
    <source>
        <dbReference type="ARBA" id="ARBA00004196"/>
    </source>
</evidence>
<feature type="domain" description="Multidrug resistance protein MdtA-like barrel-sandwich hybrid" evidence="6">
    <location>
        <begin position="60"/>
        <end position="195"/>
    </location>
</feature>
<evidence type="ECO:0000256" key="3">
    <source>
        <dbReference type="SAM" id="MobiDB-lite"/>
    </source>
</evidence>
<gene>
    <name evidence="9" type="ORF">BX592_114116</name>
</gene>
<feature type="signal peptide" evidence="4">
    <location>
        <begin position="1"/>
        <end position="27"/>
    </location>
</feature>